<accession>A0A3B0XF32</accession>
<dbReference type="PANTHER" id="PTHR33755">
    <property type="entry name" value="TOXIN PARE1-RELATED"/>
    <property type="match status" value="1"/>
</dbReference>
<dbReference type="SUPFAM" id="SSF143011">
    <property type="entry name" value="RelE-like"/>
    <property type="match status" value="1"/>
</dbReference>
<proteinExistence type="inferred from homology"/>
<evidence type="ECO:0000313" key="3">
    <source>
        <dbReference type="EMBL" id="VAW66925.1"/>
    </source>
</evidence>
<sequence length="103" mass="11960">MKILISDSAFADLESIIDYYTEKCVAHIGEQFAASIIEHIETIPANPDIGRKVPEFDTDKIRELIHGPFRVVYLREEKLIHVVRIWRSEKLLKLENTPAERKT</sequence>
<dbReference type="PANTHER" id="PTHR33755:SF5">
    <property type="entry name" value="TYPE II TOXIN-ANTITOXIN SYSTEM RELE_PARE FAMILY TOXIN"/>
    <property type="match status" value="1"/>
</dbReference>
<dbReference type="Pfam" id="PF05016">
    <property type="entry name" value="ParE_toxin"/>
    <property type="match status" value="1"/>
</dbReference>
<dbReference type="AlphaFoldDB" id="A0A3B0XF32"/>
<comment type="similarity">
    <text evidence="1">Belongs to the RelE toxin family.</text>
</comment>
<dbReference type="InterPro" id="IPR007712">
    <property type="entry name" value="RelE/ParE_toxin"/>
</dbReference>
<organism evidence="3">
    <name type="scientific">hydrothermal vent metagenome</name>
    <dbReference type="NCBI Taxonomy" id="652676"/>
    <lineage>
        <taxon>unclassified sequences</taxon>
        <taxon>metagenomes</taxon>
        <taxon>ecological metagenomes</taxon>
    </lineage>
</organism>
<evidence type="ECO:0000256" key="2">
    <source>
        <dbReference type="ARBA" id="ARBA00022649"/>
    </source>
</evidence>
<dbReference type="InterPro" id="IPR035093">
    <property type="entry name" value="RelE/ParE_toxin_dom_sf"/>
</dbReference>
<gene>
    <name evidence="3" type="ORF">MNBD_GAMMA10-288</name>
</gene>
<evidence type="ECO:0008006" key="4">
    <source>
        <dbReference type="Google" id="ProtNLM"/>
    </source>
</evidence>
<dbReference type="EMBL" id="UOFJ01000242">
    <property type="protein sequence ID" value="VAW66925.1"/>
    <property type="molecule type" value="Genomic_DNA"/>
</dbReference>
<keyword evidence="2" id="KW-1277">Toxin-antitoxin system</keyword>
<protein>
    <recommendedName>
        <fullName evidence="4">Death on curing protein, Doc toxin</fullName>
    </recommendedName>
</protein>
<dbReference type="InterPro" id="IPR051803">
    <property type="entry name" value="TA_system_RelE-like_toxin"/>
</dbReference>
<reference evidence="3" key="1">
    <citation type="submission" date="2018-06" db="EMBL/GenBank/DDBJ databases">
        <authorList>
            <person name="Zhirakovskaya E."/>
        </authorList>
    </citation>
    <scope>NUCLEOTIDE SEQUENCE</scope>
</reference>
<dbReference type="Gene3D" id="3.30.2310.20">
    <property type="entry name" value="RelE-like"/>
    <property type="match status" value="1"/>
</dbReference>
<evidence type="ECO:0000256" key="1">
    <source>
        <dbReference type="ARBA" id="ARBA00006226"/>
    </source>
</evidence>
<name>A0A3B0XF32_9ZZZZ</name>